<gene>
    <name evidence="2" type="ORF">AXI58_03420</name>
</gene>
<accession>A0A150F3X3</accession>
<dbReference type="AlphaFoldDB" id="A0A150F3X3"/>
<evidence type="ECO:0000313" key="2">
    <source>
        <dbReference type="EMBL" id="KXZ15320.1"/>
    </source>
</evidence>
<dbReference type="STRING" id="1793963.AXI58_03420"/>
<dbReference type="EMBL" id="LSBA01000036">
    <property type="protein sequence ID" value="KXZ15320.1"/>
    <property type="molecule type" value="Genomic_DNA"/>
</dbReference>
<comment type="caution">
    <text evidence="2">The sequence shown here is derived from an EMBL/GenBank/DDBJ whole genome shotgun (WGS) entry which is preliminary data.</text>
</comment>
<dbReference type="Proteomes" id="UP000075430">
    <property type="component" value="Unassembled WGS sequence"/>
</dbReference>
<proteinExistence type="predicted"/>
<sequence length="257" mass="30977">MIGWIKLHRSVQDHWIYQEKRKFSKYEAWLDLLMMASHKDNKFVLGNELYDLKRGEFISSIRKLGERWSWSNTKVTQFLDLLKKDEMIDFKKDTKKTLITIVNYGVYHDSDEEKKTVIEHKNDTKATQKHTIKNDKNVKNEKNIKPSRLKYEICDMENAEYLFKEIQNNNPDAKKPNLEKWANEFRLIRERDKRTDQQIKYLINWSQQDSFWKTNILSPASLRKQFDRLVTKIKSDKEQKRANKAPQLNVEEFDLDD</sequence>
<evidence type="ECO:0000256" key="1">
    <source>
        <dbReference type="SAM" id="MobiDB-lite"/>
    </source>
</evidence>
<dbReference type="OrthoDB" id="1821976at2"/>
<reference evidence="3" key="1">
    <citation type="submission" date="2016-02" db="EMBL/GenBank/DDBJ databases">
        <authorList>
            <person name="Dunlap C."/>
        </authorList>
    </citation>
    <scope>NUCLEOTIDE SEQUENCE [LARGE SCALE GENOMIC DNA]</scope>
    <source>
        <strain evidence="3">NRRL B-41092</strain>
    </source>
</reference>
<feature type="region of interest" description="Disordered" evidence="1">
    <location>
        <begin position="235"/>
        <end position="257"/>
    </location>
</feature>
<name>A0A150F3X3_9BACI</name>
<keyword evidence="3" id="KW-1185">Reference proteome</keyword>
<evidence type="ECO:0000313" key="3">
    <source>
        <dbReference type="Proteomes" id="UP000075430"/>
    </source>
</evidence>
<dbReference type="RefSeq" id="WP_061522972.1">
    <property type="nucleotide sequence ID" value="NZ_JARLZY010000006.1"/>
</dbReference>
<organism evidence="2 3">
    <name type="scientific">Bacillus nakamurai</name>
    <dbReference type="NCBI Taxonomy" id="1793963"/>
    <lineage>
        <taxon>Bacteria</taxon>
        <taxon>Bacillati</taxon>
        <taxon>Bacillota</taxon>
        <taxon>Bacilli</taxon>
        <taxon>Bacillales</taxon>
        <taxon>Bacillaceae</taxon>
        <taxon>Bacillus</taxon>
    </lineage>
</organism>
<protein>
    <submittedName>
        <fullName evidence="2">Replication protein O</fullName>
    </submittedName>
</protein>